<protein>
    <submittedName>
        <fullName evidence="1">Uncharacterized protein</fullName>
    </submittedName>
</protein>
<keyword evidence="2" id="KW-1185">Reference proteome</keyword>
<dbReference type="EMBL" id="SDMP01000017">
    <property type="protein sequence ID" value="RYQ98623.1"/>
    <property type="molecule type" value="Genomic_DNA"/>
</dbReference>
<gene>
    <name evidence="1" type="ORF">Ahy_B07g086388</name>
</gene>
<sequence>MDATSIEDEEDLESVLEEQEIKTYIYDKPITIVALMDTGSCATVLKPHVLPNEMWAPFSKRFVAANNEVFTINLISKKPIGLKIFAGQTTWLRVLGSYLSDKDVLFKFDAFFRTHGLHIKPAGLSYKGKFLPFTGIQSILEIQEAPKEYKEVQQQLLNACCDSHDQFSHPTPLWKNPNFYVRLPFKKNEDINPAKVIHSGMNPEDLRLARAECATLLIQ</sequence>
<evidence type="ECO:0000313" key="2">
    <source>
        <dbReference type="Proteomes" id="UP000289738"/>
    </source>
</evidence>
<proteinExistence type="predicted"/>
<accession>A0A444Y9M5</accession>
<name>A0A444Y9M5_ARAHY</name>
<dbReference type="AlphaFoldDB" id="A0A444Y9M5"/>
<organism evidence="1 2">
    <name type="scientific">Arachis hypogaea</name>
    <name type="common">Peanut</name>
    <dbReference type="NCBI Taxonomy" id="3818"/>
    <lineage>
        <taxon>Eukaryota</taxon>
        <taxon>Viridiplantae</taxon>
        <taxon>Streptophyta</taxon>
        <taxon>Embryophyta</taxon>
        <taxon>Tracheophyta</taxon>
        <taxon>Spermatophyta</taxon>
        <taxon>Magnoliopsida</taxon>
        <taxon>eudicotyledons</taxon>
        <taxon>Gunneridae</taxon>
        <taxon>Pentapetalae</taxon>
        <taxon>rosids</taxon>
        <taxon>fabids</taxon>
        <taxon>Fabales</taxon>
        <taxon>Fabaceae</taxon>
        <taxon>Papilionoideae</taxon>
        <taxon>50 kb inversion clade</taxon>
        <taxon>dalbergioids sensu lato</taxon>
        <taxon>Dalbergieae</taxon>
        <taxon>Pterocarpus clade</taxon>
        <taxon>Arachis</taxon>
    </lineage>
</organism>
<reference evidence="1 2" key="1">
    <citation type="submission" date="2019-01" db="EMBL/GenBank/DDBJ databases">
        <title>Sequencing of cultivated peanut Arachis hypogaea provides insights into genome evolution and oil improvement.</title>
        <authorList>
            <person name="Chen X."/>
        </authorList>
    </citation>
    <scope>NUCLEOTIDE SEQUENCE [LARGE SCALE GENOMIC DNA]</scope>
    <source>
        <strain evidence="2">cv. Fuhuasheng</strain>
        <tissue evidence="1">Leaves</tissue>
    </source>
</reference>
<dbReference type="Proteomes" id="UP000289738">
    <property type="component" value="Chromosome B07"/>
</dbReference>
<evidence type="ECO:0000313" key="1">
    <source>
        <dbReference type="EMBL" id="RYQ98623.1"/>
    </source>
</evidence>
<comment type="caution">
    <text evidence="1">The sequence shown here is derived from an EMBL/GenBank/DDBJ whole genome shotgun (WGS) entry which is preliminary data.</text>
</comment>